<dbReference type="EMBL" id="LSYV01001052">
    <property type="protein sequence ID" value="KXZ40980.1"/>
    <property type="molecule type" value="Genomic_DNA"/>
</dbReference>
<dbReference type="AlphaFoldDB" id="A0A150FVC8"/>
<name>A0A150FVC8_GONPE</name>
<organism evidence="1 2">
    <name type="scientific">Gonium pectorale</name>
    <name type="common">Green alga</name>
    <dbReference type="NCBI Taxonomy" id="33097"/>
    <lineage>
        <taxon>Eukaryota</taxon>
        <taxon>Viridiplantae</taxon>
        <taxon>Chlorophyta</taxon>
        <taxon>core chlorophytes</taxon>
        <taxon>Chlorophyceae</taxon>
        <taxon>CS clade</taxon>
        <taxon>Chlamydomonadales</taxon>
        <taxon>Volvocaceae</taxon>
        <taxon>Gonium</taxon>
    </lineage>
</organism>
<proteinExistence type="predicted"/>
<evidence type="ECO:0000313" key="2">
    <source>
        <dbReference type="Proteomes" id="UP000075714"/>
    </source>
</evidence>
<dbReference type="Proteomes" id="UP000075714">
    <property type="component" value="Unassembled WGS sequence"/>
</dbReference>
<dbReference type="OrthoDB" id="10261470at2759"/>
<keyword evidence="2" id="KW-1185">Reference proteome</keyword>
<accession>A0A150FVC8</accession>
<protein>
    <submittedName>
        <fullName evidence="1">Uncharacterized protein</fullName>
    </submittedName>
</protein>
<dbReference type="STRING" id="33097.A0A150FVC8"/>
<comment type="caution">
    <text evidence="1">The sequence shown here is derived from an EMBL/GenBank/DDBJ whole genome shotgun (WGS) entry which is preliminary data.</text>
</comment>
<reference evidence="2" key="1">
    <citation type="journal article" date="2016" name="Nat. Commun.">
        <title>The Gonium pectorale genome demonstrates co-option of cell cycle regulation during the evolution of multicellularity.</title>
        <authorList>
            <person name="Hanschen E.R."/>
            <person name="Marriage T.N."/>
            <person name="Ferris P.J."/>
            <person name="Hamaji T."/>
            <person name="Toyoda A."/>
            <person name="Fujiyama A."/>
            <person name="Neme R."/>
            <person name="Noguchi H."/>
            <person name="Minakuchi Y."/>
            <person name="Suzuki M."/>
            <person name="Kawai-Toyooka H."/>
            <person name="Smith D.R."/>
            <person name="Sparks H."/>
            <person name="Anderson J."/>
            <person name="Bakaric R."/>
            <person name="Luria V."/>
            <person name="Karger A."/>
            <person name="Kirschner M.W."/>
            <person name="Durand P.M."/>
            <person name="Michod R.E."/>
            <person name="Nozaki H."/>
            <person name="Olson B.J."/>
        </authorList>
    </citation>
    <scope>NUCLEOTIDE SEQUENCE [LARGE SCALE GENOMIC DNA]</scope>
    <source>
        <strain evidence="2">NIES-2863</strain>
    </source>
</reference>
<sequence length="82" mass="9301">MLTKFETKSNRVKGLSFHPKRGMIVPKLERERPACATHGNVLYYVKDRYLRTYDFATQRDNPLMSICRAGNAGANQGPKTLA</sequence>
<gene>
    <name evidence="1" type="ORF">GPECTOR_1057g333</name>
</gene>
<evidence type="ECO:0000313" key="1">
    <source>
        <dbReference type="EMBL" id="KXZ40980.1"/>
    </source>
</evidence>